<gene>
    <name evidence="1" type="ORF">SEA_OLYMPICHELADO_33</name>
</gene>
<evidence type="ECO:0000313" key="2">
    <source>
        <dbReference type="Proteomes" id="UP000224592"/>
    </source>
</evidence>
<reference evidence="1 2" key="1">
    <citation type="submission" date="2016-08" db="EMBL/GenBank/DDBJ databases">
        <authorList>
            <person name="Delwel I.O."/>
            <person name="Rosado J.E."/>
            <person name="Bhuiyan S."/>
            <person name="Layton S.R."/>
            <person name="Benjamin R.C."/>
            <person name="Hughes L.E."/>
            <person name="Garlena R.A."/>
            <person name="Russell D.A."/>
            <person name="Pope W.H."/>
            <person name="Jacobs-Sera D."/>
            <person name="Hendrix R.W."/>
            <person name="Hatfull G.F."/>
        </authorList>
    </citation>
    <scope>NUCLEOTIDE SEQUENCE [LARGE SCALE GENOMIC DNA]</scope>
</reference>
<accession>A0A1I9SDH1</accession>
<sequence>MNEKLNKLKSKIKKHLPEIATVAALVAAASYAFYSKGSPQTEEEPEEHKTFRIALNDCCFEELKSGDSVFWDFDNATIDLAYDPDC</sequence>
<protein>
    <submittedName>
        <fullName evidence="1">Uncharacterized protein</fullName>
    </submittedName>
</protein>
<organism evidence="1 2">
    <name type="scientific">Streptomyces phage OlympicHelado</name>
    <dbReference type="NCBI Taxonomy" id="1897524"/>
    <lineage>
        <taxon>Viruses</taxon>
        <taxon>Duplodnaviria</taxon>
        <taxon>Heunggongvirae</taxon>
        <taxon>Uroviricota</taxon>
        <taxon>Caudoviricetes</taxon>
        <taxon>Rimavirus</taxon>
        <taxon>Rimavirus rima</taxon>
    </lineage>
</organism>
<proteinExistence type="predicted"/>
<dbReference type="Proteomes" id="UP000224592">
    <property type="component" value="Segment"/>
</dbReference>
<evidence type="ECO:0000313" key="1">
    <source>
        <dbReference type="EMBL" id="AOZ64898.1"/>
    </source>
</evidence>
<name>A0A1I9SDH1_9CAUD</name>
<dbReference type="EMBL" id="KX670789">
    <property type="protein sequence ID" value="AOZ64898.1"/>
    <property type="molecule type" value="Genomic_DNA"/>
</dbReference>